<comment type="caution">
    <text evidence="3">The sequence shown here is derived from an EMBL/GenBank/DDBJ whole genome shotgun (WGS) entry which is preliminary data.</text>
</comment>
<name>A0AAD5RUX2_9PEZI</name>
<dbReference type="InterPro" id="IPR036273">
    <property type="entry name" value="CRAL/TRIO_N_dom_sf"/>
</dbReference>
<dbReference type="InterPro" id="IPR011074">
    <property type="entry name" value="CRAL/TRIO_N_dom"/>
</dbReference>
<dbReference type="PANTHER" id="PTHR45824">
    <property type="entry name" value="GH16843P"/>
    <property type="match status" value="1"/>
</dbReference>
<dbReference type="GO" id="GO:0008526">
    <property type="term" value="F:phosphatidylinositol transfer activity"/>
    <property type="evidence" value="ECO:0007669"/>
    <property type="project" value="TreeGrafter"/>
</dbReference>
<dbReference type="PANTHER" id="PTHR45824:SF29">
    <property type="entry name" value="GH16843P"/>
    <property type="match status" value="1"/>
</dbReference>
<reference evidence="3" key="1">
    <citation type="submission" date="2022-07" db="EMBL/GenBank/DDBJ databases">
        <title>Draft genome sequence of Zalerion maritima ATCC 34329, a (micro)plastics degrading marine fungus.</title>
        <authorList>
            <person name="Paco A."/>
            <person name="Goncalves M.F.M."/>
            <person name="Rocha-Santos T.A.P."/>
            <person name="Alves A."/>
        </authorList>
    </citation>
    <scope>NUCLEOTIDE SEQUENCE</scope>
    <source>
        <strain evidence="3">ATCC 34329</strain>
    </source>
</reference>
<dbReference type="Gene3D" id="3.40.525.10">
    <property type="entry name" value="CRAL-TRIO lipid binding domain"/>
    <property type="match status" value="1"/>
</dbReference>
<evidence type="ECO:0000256" key="1">
    <source>
        <dbReference type="SAM" id="MobiDB-lite"/>
    </source>
</evidence>
<keyword evidence="4" id="KW-1185">Reference proteome</keyword>
<dbReference type="PROSITE" id="PS50191">
    <property type="entry name" value="CRAL_TRIO"/>
    <property type="match status" value="1"/>
</dbReference>
<dbReference type="CDD" id="cd00170">
    <property type="entry name" value="SEC14"/>
    <property type="match status" value="1"/>
</dbReference>
<dbReference type="Pfam" id="PF00650">
    <property type="entry name" value="CRAL_TRIO"/>
    <property type="match status" value="2"/>
</dbReference>
<dbReference type="SMART" id="SM00516">
    <property type="entry name" value="SEC14"/>
    <property type="match status" value="1"/>
</dbReference>
<sequence length="375" mass="43182">MALKTTETPAAASSSASTAENSPGPLKTPPLLPISGCKPQDPVPLTADEQKKYDWLLAQARGWKEVPSKVEGKSGPLTDDEKFWLSRECIIRFLRATKMHEKDSEKRLLETLAWRREYGVDENLTPEHISPENETGKQIMAGFDKQGRPCHYLNPARQNTDPSPRQIQHLVYMVERVLDLMPPHQETLTLLINFKPGKNRGNTAPGINIGRECLHILQMHYPERLGRALIINGKPYFHHLAPYTDFFVNDLTYHPTFAVPWVVWGFFKLITPFIDPRTREKLHFNEDMTQFVPKEQLWTEYPGGEMAFEYEHETYWPALWKLCQERRAARREKWVKGGKHIGEYEDFMTGYSERGCVTAAGLETKEEASKEETKT</sequence>
<dbReference type="SUPFAM" id="SSF52087">
    <property type="entry name" value="CRAL/TRIO domain"/>
    <property type="match status" value="2"/>
</dbReference>
<dbReference type="SUPFAM" id="SSF46938">
    <property type="entry name" value="CRAL/TRIO N-terminal domain"/>
    <property type="match status" value="1"/>
</dbReference>
<gene>
    <name evidence="3" type="ORF">MKZ38_009040</name>
</gene>
<dbReference type="InterPro" id="IPR001251">
    <property type="entry name" value="CRAL-TRIO_dom"/>
</dbReference>
<protein>
    <submittedName>
        <fullName evidence="3">Cral trio domain-containing protein</fullName>
    </submittedName>
</protein>
<accession>A0AAD5RUX2</accession>
<feature type="domain" description="CRAL-TRIO" evidence="2">
    <location>
        <begin position="128"/>
        <end position="310"/>
    </location>
</feature>
<feature type="compositionally biased region" description="Low complexity" evidence="1">
    <location>
        <begin position="1"/>
        <end position="23"/>
    </location>
</feature>
<dbReference type="InterPro" id="IPR036865">
    <property type="entry name" value="CRAL-TRIO_dom_sf"/>
</dbReference>
<evidence type="ECO:0000313" key="3">
    <source>
        <dbReference type="EMBL" id="KAJ2903985.1"/>
    </source>
</evidence>
<dbReference type="Proteomes" id="UP001201980">
    <property type="component" value="Unassembled WGS sequence"/>
</dbReference>
<organism evidence="3 4">
    <name type="scientific">Zalerion maritima</name>
    <dbReference type="NCBI Taxonomy" id="339359"/>
    <lineage>
        <taxon>Eukaryota</taxon>
        <taxon>Fungi</taxon>
        <taxon>Dikarya</taxon>
        <taxon>Ascomycota</taxon>
        <taxon>Pezizomycotina</taxon>
        <taxon>Sordariomycetes</taxon>
        <taxon>Lulworthiomycetidae</taxon>
        <taxon>Lulworthiales</taxon>
        <taxon>Lulworthiaceae</taxon>
        <taxon>Zalerion</taxon>
    </lineage>
</organism>
<dbReference type="AlphaFoldDB" id="A0AAD5RUX2"/>
<dbReference type="Pfam" id="PF03765">
    <property type="entry name" value="CRAL_TRIO_N"/>
    <property type="match status" value="1"/>
</dbReference>
<proteinExistence type="predicted"/>
<feature type="region of interest" description="Disordered" evidence="1">
    <location>
        <begin position="1"/>
        <end position="45"/>
    </location>
</feature>
<dbReference type="InterPro" id="IPR052578">
    <property type="entry name" value="PI_Transfer_CRAL-TRIO"/>
</dbReference>
<dbReference type="EMBL" id="JAKWBI020000065">
    <property type="protein sequence ID" value="KAJ2903985.1"/>
    <property type="molecule type" value="Genomic_DNA"/>
</dbReference>
<evidence type="ECO:0000313" key="4">
    <source>
        <dbReference type="Proteomes" id="UP001201980"/>
    </source>
</evidence>
<evidence type="ECO:0000259" key="2">
    <source>
        <dbReference type="PROSITE" id="PS50191"/>
    </source>
</evidence>